<feature type="region of interest" description="Disordered" evidence="3">
    <location>
        <begin position="771"/>
        <end position="790"/>
    </location>
</feature>
<sequence length="1208" mass="133164">MDPTLIPTLIICLLSLVQTNPVGFIGVPHDPSGQEGPGSLWHVFRQVHASEVATRQLLSSSRTPSSKVAETTRIISKEERGRSYEPSFTIISRIRSPVEQMLALLPPRPSWTPNFLGRRTEAIPIRKEESPPSSRTSSSSFNGWPPHNASHLVMIGEAEPVVEADQQRHVESSRKYGGLFTVEKGMVRYRSSQQSEEEEMEGNLSGNGHYSRPESPVTFGLWEMMKTRRPQKWDALNKLLPSRSTTELVATTQPTTTTSTAPLSWNVPHDSGNHSESFHRLENDDSVLATDISSSRTEEEKGSSTILPTSSSQQQLPDATEAANRDGFVQSEDDSIRTTPQPTALPHRFNNSWSLVVRVDDSTCYAATDSFANNGTIVFKRFQSAGLNQSGWTDLSGIENYFPGFSKIAGTKPDRLIVRTTIVIADEDELPLSEQQYSTTPQSINTDTTIEFQTVSFVPLNSSLLTEEIITIRNDSTDAVPHHLESLNFVFRKVDDGKPAVNSVEPIDDAADLNSTVAVDVSNVTAMPTSSTEEQMTPPLLKTLENLLLTHLLPPITSSSSATSSPVSSSLPSNLTSPSPTWSSTTTYHFTSAAPLTSTSTSSFTTTTTSTESHYPWVLHHSEPVQSINDWSIVSQLIEPAPMSSTYSTPSPSTTVLPEKVIQSPAHYDPAINKATLSSHTLIIPSRNPSLVQQQLTPSYPPRKSSLGPDSSTDKFPSASSIQMFTLKPEVEAPKIVTSKPAPKKNTGLASLILAHTSALMSGNNSPFFTDVHRRSSASNNSASQSDVRQTKKNILPEPLPVTATVHVIVASPYPDSLEHEEELNRRRSLDSPVTTNNHNAIRTGNSSWAFPSFSQLIESPGLLLTSRNSSSLIRAVNASPISSFNGNTNDDLPPSLPRFSCGNQSSSDELVITNPNYPNADDESGNCDFRLLVNSHHVCQIRVEFRESRMLLPRKGNCLHQYLTVSESTTGRLKSPVVENKLCGYNSDQHFYVELAQSENTDKLRHVDFKINTKAAGFPYRYSMIVNQINCDLPSPNKAPTGCFQYFNSRTGVIKSFNFDGGQYWNNQNYRICVKSIDNSCRLALSSTEGDFGIYKAKSRSVPANRYKDLNFFNDVLSRPPRMSQSVHMMIFHTGAPRHFNASDHGPGFRIDFEQMSECPSQSAINNYNYASNVNVNGTDSLLVDADYYDESDDDKDLVSINKKSFE</sequence>
<feature type="region of interest" description="Disordered" evidence="3">
    <location>
        <begin position="191"/>
        <end position="212"/>
    </location>
</feature>
<feature type="domain" description="CUB" evidence="5">
    <location>
        <begin position="902"/>
        <end position="1026"/>
    </location>
</feature>
<keyword evidence="1" id="KW-1015">Disulfide bond</keyword>
<feature type="signal peptide" evidence="4">
    <location>
        <begin position="1"/>
        <end position="19"/>
    </location>
</feature>
<feature type="region of interest" description="Disordered" evidence="3">
    <location>
        <begin position="246"/>
        <end position="321"/>
    </location>
</feature>
<protein>
    <recommendedName>
        <fullName evidence="5">CUB domain-containing protein</fullName>
    </recommendedName>
</protein>
<feature type="region of interest" description="Disordered" evidence="3">
    <location>
        <begin position="692"/>
        <end position="717"/>
    </location>
</feature>
<feature type="region of interest" description="Disordered" evidence="3">
    <location>
        <begin position="559"/>
        <end position="584"/>
    </location>
</feature>
<feature type="compositionally biased region" description="Low complexity" evidence="3">
    <location>
        <begin position="131"/>
        <end position="140"/>
    </location>
</feature>
<evidence type="ECO:0000256" key="2">
    <source>
        <dbReference type="PROSITE-ProRule" id="PRU00059"/>
    </source>
</evidence>
<comment type="caution">
    <text evidence="2">Lacks conserved residue(s) required for the propagation of feature annotation.</text>
</comment>
<dbReference type="PANTHER" id="PTHR33236:SF5">
    <property type="entry name" value="CUB DOMAIN-CONTAINING PROTEIN"/>
    <property type="match status" value="1"/>
</dbReference>
<dbReference type="SMART" id="SM00042">
    <property type="entry name" value="CUB"/>
    <property type="match status" value="1"/>
</dbReference>
<dbReference type="Pfam" id="PF26080">
    <property type="entry name" value="CUB_animal"/>
    <property type="match status" value="1"/>
</dbReference>
<evidence type="ECO:0000313" key="7">
    <source>
        <dbReference type="Proteomes" id="UP000000305"/>
    </source>
</evidence>
<feature type="compositionally biased region" description="Basic and acidic residues" evidence="3">
    <location>
        <begin position="271"/>
        <end position="283"/>
    </location>
</feature>
<feature type="chain" id="PRO_5003240415" description="CUB domain-containing protein" evidence="4">
    <location>
        <begin position="20"/>
        <end position="1208"/>
    </location>
</feature>
<feature type="region of interest" description="Disordered" evidence="3">
    <location>
        <begin position="122"/>
        <end position="149"/>
    </location>
</feature>
<dbReference type="AlphaFoldDB" id="E9FX98"/>
<evidence type="ECO:0000256" key="4">
    <source>
        <dbReference type="SAM" id="SignalP"/>
    </source>
</evidence>
<keyword evidence="7" id="KW-1185">Reference proteome</keyword>
<dbReference type="InterPro" id="IPR035914">
    <property type="entry name" value="Sperma_CUB_dom_sf"/>
</dbReference>
<dbReference type="Proteomes" id="UP000000305">
    <property type="component" value="Unassembled WGS sequence"/>
</dbReference>
<evidence type="ECO:0000313" key="6">
    <source>
        <dbReference type="EMBL" id="EFX88040.1"/>
    </source>
</evidence>
<dbReference type="PROSITE" id="PS01180">
    <property type="entry name" value="CUB"/>
    <property type="match status" value="1"/>
</dbReference>
<feature type="region of interest" description="Disordered" evidence="3">
    <location>
        <begin position="818"/>
        <end position="839"/>
    </location>
</feature>
<organism evidence="6 7">
    <name type="scientific">Daphnia pulex</name>
    <name type="common">Water flea</name>
    <dbReference type="NCBI Taxonomy" id="6669"/>
    <lineage>
        <taxon>Eukaryota</taxon>
        <taxon>Metazoa</taxon>
        <taxon>Ecdysozoa</taxon>
        <taxon>Arthropoda</taxon>
        <taxon>Crustacea</taxon>
        <taxon>Branchiopoda</taxon>
        <taxon>Diplostraca</taxon>
        <taxon>Cladocera</taxon>
        <taxon>Anomopoda</taxon>
        <taxon>Daphniidae</taxon>
        <taxon>Daphnia</taxon>
    </lineage>
</organism>
<evidence type="ECO:0000256" key="3">
    <source>
        <dbReference type="SAM" id="MobiDB-lite"/>
    </source>
</evidence>
<dbReference type="InParanoid" id="E9FX98"/>
<feature type="compositionally biased region" description="Polar residues" evidence="3">
    <location>
        <begin position="708"/>
        <end position="717"/>
    </location>
</feature>
<dbReference type="SUPFAM" id="SSF49854">
    <property type="entry name" value="Spermadhesin, CUB domain"/>
    <property type="match status" value="1"/>
</dbReference>
<dbReference type="OrthoDB" id="6378913at2759"/>
<accession>E9FX98</accession>
<evidence type="ECO:0000256" key="1">
    <source>
        <dbReference type="ARBA" id="ARBA00023157"/>
    </source>
</evidence>
<dbReference type="PANTHER" id="PTHR33236">
    <property type="entry name" value="INTRAFLAGELLAR TRANSPORT PROTEIN 122 FAMILY PROTEIN-RELATED"/>
    <property type="match status" value="1"/>
</dbReference>
<dbReference type="HOGENOM" id="CLU_270044_0_0_1"/>
<dbReference type="InterPro" id="IPR058698">
    <property type="entry name" value="CUB_metazoa"/>
</dbReference>
<gene>
    <name evidence="6" type="ORF">DAPPUDRAFT_305676</name>
</gene>
<feature type="compositionally biased region" description="Low complexity" evidence="3">
    <location>
        <begin position="246"/>
        <end position="260"/>
    </location>
</feature>
<dbReference type="EMBL" id="GL732526">
    <property type="protein sequence ID" value="EFX88040.1"/>
    <property type="molecule type" value="Genomic_DNA"/>
</dbReference>
<proteinExistence type="predicted"/>
<dbReference type="InterPro" id="IPR000859">
    <property type="entry name" value="CUB_dom"/>
</dbReference>
<keyword evidence="4" id="KW-0732">Signal</keyword>
<feature type="compositionally biased region" description="Low complexity" evidence="3">
    <location>
        <begin position="777"/>
        <end position="786"/>
    </location>
</feature>
<reference evidence="6 7" key="1">
    <citation type="journal article" date="2011" name="Science">
        <title>The ecoresponsive genome of Daphnia pulex.</title>
        <authorList>
            <person name="Colbourne J.K."/>
            <person name="Pfrender M.E."/>
            <person name="Gilbert D."/>
            <person name="Thomas W.K."/>
            <person name="Tucker A."/>
            <person name="Oakley T.H."/>
            <person name="Tokishita S."/>
            <person name="Aerts A."/>
            <person name="Arnold G.J."/>
            <person name="Basu M.K."/>
            <person name="Bauer D.J."/>
            <person name="Caceres C.E."/>
            <person name="Carmel L."/>
            <person name="Casola C."/>
            <person name="Choi J.H."/>
            <person name="Detter J.C."/>
            <person name="Dong Q."/>
            <person name="Dusheyko S."/>
            <person name="Eads B.D."/>
            <person name="Frohlich T."/>
            <person name="Geiler-Samerotte K.A."/>
            <person name="Gerlach D."/>
            <person name="Hatcher P."/>
            <person name="Jogdeo S."/>
            <person name="Krijgsveld J."/>
            <person name="Kriventseva E.V."/>
            <person name="Kultz D."/>
            <person name="Laforsch C."/>
            <person name="Lindquist E."/>
            <person name="Lopez J."/>
            <person name="Manak J.R."/>
            <person name="Muller J."/>
            <person name="Pangilinan J."/>
            <person name="Patwardhan R.P."/>
            <person name="Pitluck S."/>
            <person name="Pritham E.J."/>
            <person name="Rechtsteiner A."/>
            <person name="Rho M."/>
            <person name="Rogozin I.B."/>
            <person name="Sakarya O."/>
            <person name="Salamov A."/>
            <person name="Schaack S."/>
            <person name="Shapiro H."/>
            <person name="Shiga Y."/>
            <person name="Skalitzky C."/>
            <person name="Smith Z."/>
            <person name="Souvorov A."/>
            <person name="Sung W."/>
            <person name="Tang Z."/>
            <person name="Tsuchiya D."/>
            <person name="Tu H."/>
            <person name="Vos H."/>
            <person name="Wang M."/>
            <person name="Wolf Y.I."/>
            <person name="Yamagata H."/>
            <person name="Yamada T."/>
            <person name="Ye Y."/>
            <person name="Shaw J.R."/>
            <person name="Andrews J."/>
            <person name="Crease T.J."/>
            <person name="Tang H."/>
            <person name="Lucas S.M."/>
            <person name="Robertson H.M."/>
            <person name="Bork P."/>
            <person name="Koonin E.V."/>
            <person name="Zdobnov E.M."/>
            <person name="Grigoriev I.V."/>
            <person name="Lynch M."/>
            <person name="Boore J.L."/>
        </authorList>
    </citation>
    <scope>NUCLEOTIDE SEQUENCE [LARGE SCALE GENOMIC DNA]</scope>
</reference>
<dbReference type="Gene3D" id="2.60.120.290">
    <property type="entry name" value="Spermadhesin, CUB domain"/>
    <property type="match status" value="1"/>
</dbReference>
<dbReference type="KEGG" id="dpx:DAPPUDRAFT_305676"/>
<name>E9FX98_DAPPU</name>
<evidence type="ECO:0000259" key="5">
    <source>
        <dbReference type="PROSITE" id="PS01180"/>
    </source>
</evidence>
<feature type="compositionally biased region" description="Polar residues" evidence="3">
    <location>
        <begin position="303"/>
        <end position="317"/>
    </location>
</feature>